<dbReference type="Pfam" id="PF03401">
    <property type="entry name" value="TctC"/>
    <property type="match status" value="1"/>
</dbReference>
<gene>
    <name evidence="1" type="ORF">SDC9_106156</name>
</gene>
<dbReference type="EMBL" id="VSSQ01017230">
    <property type="protein sequence ID" value="MPM59316.1"/>
    <property type="molecule type" value="Genomic_DNA"/>
</dbReference>
<dbReference type="SUPFAM" id="SSF53850">
    <property type="entry name" value="Periplasmic binding protein-like II"/>
    <property type="match status" value="1"/>
</dbReference>
<dbReference type="Gene3D" id="3.40.190.10">
    <property type="entry name" value="Periplasmic binding protein-like II"/>
    <property type="match status" value="1"/>
</dbReference>
<organism evidence="1">
    <name type="scientific">bioreactor metagenome</name>
    <dbReference type="NCBI Taxonomy" id="1076179"/>
    <lineage>
        <taxon>unclassified sequences</taxon>
        <taxon>metagenomes</taxon>
        <taxon>ecological metagenomes</taxon>
    </lineage>
</organism>
<dbReference type="InterPro" id="IPR042100">
    <property type="entry name" value="Bug_dom1"/>
</dbReference>
<comment type="caution">
    <text evidence="1">The sequence shown here is derived from an EMBL/GenBank/DDBJ whole genome shotgun (WGS) entry which is preliminary data.</text>
</comment>
<proteinExistence type="predicted"/>
<dbReference type="PANTHER" id="PTHR42928">
    <property type="entry name" value="TRICARBOXYLATE-BINDING PROTEIN"/>
    <property type="match status" value="1"/>
</dbReference>
<reference evidence="1" key="1">
    <citation type="submission" date="2019-08" db="EMBL/GenBank/DDBJ databases">
        <authorList>
            <person name="Kucharzyk K."/>
            <person name="Murdoch R.W."/>
            <person name="Higgins S."/>
            <person name="Loffler F."/>
        </authorList>
    </citation>
    <scope>NUCLEOTIDE SEQUENCE</scope>
</reference>
<dbReference type="CDD" id="cd07012">
    <property type="entry name" value="PBP2_Bug_TTT"/>
    <property type="match status" value="1"/>
</dbReference>
<evidence type="ECO:0008006" key="2">
    <source>
        <dbReference type="Google" id="ProtNLM"/>
    </source>
</evidence>
<dbReference type="InterPro" id="IPR005064">
    <property type="entry name" value="BUG"/>
</dbReference>
<name>A0A645B2M1_9ZZZZ</name>
<dbReference type="AlphaFoldDB" id="A0A645B2M1"/>
<accession>A0A645B2M1</accession>
<protein>
    <recommendedName>
        <fullName evidence="2">Tripartite tricarboxylate transporter family receptor</fullName>
    </recommendedName>
</protein>
<sequence>MYHRARRVFSSLLCLFLPLVCAWSAHAADDYPNRPLKIIVPYPAGGTADLMARNFCEYLGHELGQSIIVENKPGAAGQLGTSLTAKAAPDGYTLGQSNAGTFEVSPHLYKSLPYHLDTDFEQIAVMGRMGVVFGVSADSPYKTLNDLIRAAKKNPGKLSYATPGVGSSNHLSSALLASTAGFEWMHVPFKGVAEFLPAVLGGQVTALVDQYPSMMKQLEAGKIRGIAVSTAERIPSSPDVPTFKESGYPDLVFYSWFGLMLPKGVPAPIVDKLTVASRKVVNNADYRARIAALGAEPSDVMRGDMVKMIHANSQVWKKVIDGNKIVIEK</sequence>
<dbReference type="Gene3D" id="3.40.190.150">
    <property type="entry name" value="Bordetella uptake gene, domain 1"/>
    <property type="match status" value="1"/>
</dbReference>
<dbReference type="PIRSF" id="PIRSF017082">
    <property type="entry name" value="YflP"/>
    <property type="match status" value="1"/>
</dbReference>
<evidence type="ECO:0000313" key="1">
    <source>
        <dbReference type="EMBL" id="MPM59316.1"/>
    </source>
</evidence>
<dbReference type="PANTHER" id="PTHR42928:SF5">
    <property type="entry name" value="BLR1237 PROTEIN"/>
    <property type="match status" value="1"/>
</dbReference>